<dbReference type="AlphaFoldDB" id="A0A9P0YHU3"/>
<dbReference type="GO" id="GO:0010073">
    <property type="term" value="P:meristem maintenance"/>
    <property type="evidence" value="ECO:0007669"/>
    <property type="project" value="InterPro"/>
</dbReference>
<evidence type="ECO:0000313" key="3">
    <source>
        <dbReference type="EMBL" id="CAH9056834.1"/>
    </source>
</evidence>
<dbReference type="InterPro" id="IPR044824">
    <property type="entry name" value="MAIN-like"/>
</dbReference>
<keyword evidence="1" id="KW-1133">Transmembrane helix</keyword>
<evidence type="ECO:0000259" key="2">
    <source>
        <dbReference type="Pfam" id="PF10536"/>
    </source>
</evidence>
<organism evidence="3 4">
    <name type="scientific">Cuscuta europaea</name>
    <name type="common">European dodder</name>
    <dbReference type="NCBI Taxonomy" id="41803"/>
    <lineage>
        <taxon>Eukaryota</taxon>
        <taxon>Viridiplantae</taxon>
        <taxon>Streptophyta</taxon>
        <taxon>Embryophyta</taxon>
        <taxon>Tracheophyta</taxon>
        <taxon>Spermatophyta</taxon>
        <taxon>Magnoliopsida</taxon>
        <taxon>eudicotyledons</taxon>
        <taxon>Gunneridae</taxon>
        <taxon>Pentapetalae</taxon>
        <taxon>asterids</taxon>
        <taxon>lamiids</taxon>
        <taxon>Solanales</taxon>
        <taxon>Convolvulaceae</taxon>
        <taxon>Cuscuteae</taxon>
        <taxon>Cuscuta</taxon>
        <taxon>Cuscuta subgen. Cuscuta</taxon>
    </lineage>
</organism>
<feature type="transmembrane region" description="Helical" evidence="1">
    <location>
        <begin position="100"/>
        <end position="122"/>
    </location>
</feature>
<sequence>MSDDQITWMPYIAQVLEELPPVVREHYDIWRARVSLIFFDIVELHLPDHVLRQFGYEQVIPVPVDTCVNLHKLDRRGKPTEDWSLKHVRYVTVWERRAELVVIGTPTFVSSICVGYMIWYYSITRLFVSPSF</sequence>
<keyword evidence="1" id="KW-0812">Transmembrane</keyword>
<accession>A0A9P0YHU3</accession>
<dbReference type="OrthoDB" id="1298653at2759"/>
<dbReference type="Pfam" id="PF10536">
    <property type="entry name" value="PMD"/>
    <property type="match status" value="1"/>
</dbReference>
<feature type="non-terminal residue" evidence="3">
    <location>
        <position position="1"/>
    </location>
</feature>
<comment type="caution">
    <text evidence="3">The sequence shown here is derived from an EMBL/GenBank/DDBJ whole genome shotgun (WGS) entry which is preliminary data.</text>
</comment>
<proteinExistence type="predicted"/>
<dbReference type="Proteomes" id="UP001152484">
    <property type="component" value="Unassembled WGS sequence"/>
</dbReference>
<gene>
    <name evidence="3" type="ORF">CEURO_LOCUS985</name>
</gene>
<evidence type="ECO:0000313" key="4">
    <source>
        <dbReference type="Proteomes" id="UP001152484"/>
    </source>
</evidence>
<name>A0A9P0YHU3_CUSEU</name>
<keyword evidence="1" id="KW-0472">Membrane</keyword>
<dbReference type="EMBL" id="CAMAPE010000004">
    <property type="protein sequence ID" value="CAH9056834.1"/>
    <property type="molecule type" value="Genomic_DNA"/>
</dbReference>
<dbReference type="PANTHER" id="PTHR46033:SF8">
    <property type="entry name" value="PROTEIN MAINTENANCE OF MERISTEMS-LIKE"/>
    <property type="match status" value="1"/>
</dbReference>
<protein>
    <recommendedName>
        <fullName evidence="2">Aminotransferase-like plant mobile domain-containing protein</fullName>
    </recommendedName>
</protein>
<dbReference type="PANTHER" id="PTHR46033">
    <property type="entry name" value="PROTEIN MAIN-LIKE 2"/>
    <property type="match status" value="1"/>
</dbReference>
<feature type="domain" description="Aminotransferase-like plant mobile" evidence="2">
    <location>
        <begin position="2"/>
        <end position="120"/>
    </location>
</feature>
<reference evidence="3" key="1">
    <citation type="submission" date="2022-07" db="EMBL/GenBank/DDBJ databases">
        <authorList>
            <person name="Macas J."/>
            <person name="Novak P."/>
            <person name="Neumann P."/>
        </authorList>
    </citation>
    <scope>NUCLEOTIDE SEQUENCE</scope>
</reference>
<dbReference type="InterPro" id="IPR019557">
    <property type="entry name" value="AminoTfrase-like_pln_mobile"/>
</dbReference>
<keyword evidence="4" id="KW-1185">Reference proteome</keyword>
<evidence type="ECO:0000256" key="1">
    <source>
        <dbReference type="SAM" id="Phobius"/>
    </source>
</evidence>